<dbReference type="GO" id="GO:0005788">
    <property type="term" value="C:endoplasmic reticulum lumen"/>
    <property type="evidence" value="ECO:0007669"/>
    <property type="project" value="TreeGrafter"/>
</dbReference>
<comment type="catalytic activity">
    <reaction evidence="9">
        <text>L-seryl-[protein] + UDP-N-acetyl-alpha-D-glucosamine = 3-O-(N-acetyl-beta-D-glucosaminyl)-L-seryl-[protein] + UDP + H(+)</text>
        <dbReference type="Rhea" id="RHEA:48904"/>
        <dbReference type="Rhea" id="RHEA-COMP:9863"/>
        <dbReference type="Rhea" id="RHEA-COMP:12251"/>
        <dbReference type="ChEBI" id="CHEBI:15378"/>
        <dbReference type="ChEBI" id="CHEBI:29999"/>
        <dbReference type="ChEBI" id="CHEBI:57705"/>
        <dbReference type="ChEBI" id="CHEBI:58223"/>
        <dbReference type="ChEBI" id="CHEBI:90838"/>
        <dbReference type="EC" id="2.4.1.255"/>
    </reaction>
</comment>
<dbReference type="Proteomes" id="UP000006671">
    <property type="component" value="Unassembled WGS sequence"/>
</dbReference>
<reference evidence="12 13" key="1">
    <citation type="journal article" date="2010" name="Cell">
        <title>The genome of Naegleria gruberi illuminates early eukaryotic versatility.</title>
        <authorList>
            <person name="Fritz-Laylin L.K."/>
            <person name="Prochnik S.E."/>
            <person name="Ginger M.L."/>
            <person name="Dacks J.B."/>
            <person name="Carpenter M.L."/>
            <person name="Field M.C."/>
            <person name="Kuo A."/>
            <person name="Paredez A."/>
            <person name="Chapman J."/>
            <person name="Pham J."/>
            <person name="Shu S."/>
            <person name="Neupane R."/>
            <person name="Cipriano M."/>
            <person name="Mancuso J."/>
            <person name="Tu H."/>
            <person name="Salamov A."/>
            <person name="Lindquist E."/>
            <person name="Shapiro H."/>
            <person name="Lucas S."/>
            <person name="Grigoriev I.V."/>
            <person name="Cande W.Z."/>
            <person name="Fulton C."/>
            <person name="Rokhsar D.S."/>
            <person name="Dawson S.C."/>
        </authorList>
    </citation>
    <scope>NUCLEOTIDE SEQUENCE [LARGE SCALE GENOMIC DNA]</scope>
    <source>
        <strain evidence="12 13">NEG-M</strain>
    </source>
</reference>
<gene>
    <name evidence="12" type="ORF">NAEGRDRAFT_74092</name>
</gene>
<evidence type="ECO:0000256" key="10">
    <source>
        <dbReference type="ARBA" id="ARBA00049432"/>
    </source>
</evidence>
<keyword evidence="4" id="KW-0732">Signal</keyword>
<evidence type="ECO:0000256" key="1">
    <source>
        <dbReference type="ARBA" id="ARBA00011970"/>
    </source>
</evidence>
<keyword evidence="13" id="KW-1185">Reference proteome</keyword>
<dbReference type="eggNOG" id="KOG4698">
    <property type="taxonomic scope" value="Eukaryota"/>
</dbReference>
<dbReference type="VEuPathDB" id="AmoebaDB:NAEGRDRAFT_74092"/>
<evidence type="ECO:0000313" key="13">
    <source>
        <dbReference type="Proteomes" id="UP000006671"/>
    </source>
</evidence>
<sequence>MCERKESHQKTQLTCYEHNNYHLPTATFPHTICDSENLVMDFSKLVRAPCLKYRPGYFCKKETYYNYKSGALIGNCHRTNEFSNLNHFANDFGKDIFSSFITFEEKQVDLQNVKFFDGITIFVSREQDEHVNMFHAMSDFFATHVVIEMFKLNSSNIQIVILDEHFDGPFDFLWDKALSFKRPMKKASSFSNGMVRFERAIFQHAGYATHFLSNLMNFNENDATMCHSKIPLVANFANRILNGLGIKKREINKGDVIRVLFISRRPYVKFGVEHNFMSRQISNEEEVLDRMKTHREYGKKFTVERVDFAHLKLVEQIQKVHDSDFLIGYHGAGLTHSLWMPEETSAVLEIWNTVTTRGWRCFEQFTFWKGNDYTLWSNSNPKNLRKDSLGDYLTVDVADFYKTFDRMVNKLIDSRN</sequence>
<dbReference type="RefSeq" id="XP_002670939.1">
    <property type="nucleotide sequence ID" value="XM_002670893.1"/>
</dbReference>
<dbReference type="InterPro" id="IPR007657">
    <property type="entry name" value="Glycosyltransferase_61"/>
</dbReference>
<evidence type="ECO:0000256" key="6">
    <source>
        <dbReference type="ARBA" id="ARBA00023180"/>
    </source>
</evidence>
<dbReference type="PANTHER" id="PTHR20961:SF148">
    <property type="entry name" value="EGF DOMAIN-SPECIFIC O-LINKED N-ACETYLGLUCOSAMINE TRANSFERASE"/>
    <property type="match status" value="1"/>
</dbReference>
<keyword evidence="5" id="KW-0256">Endoplasmic reticulum</keyword>
<dbReference type="GeneID" id="8853877"/>
<proteinExistence type="predicted"/>
<dbReference type="EMBL" id="GG738910">
    <property type="protein sequence ID" value="EFC38195.1"/>
    <property type="molecule type" value="Genomic_DNA"/>
</dbReference>
<evidence type="ECO:0000256" key="7">
    <source>
        <dbReference type="ARBA" id="ARBA00040944"/>
    </source>
</evidence>
<dbReference type="PANTHER" id="PTHR20961">
    <property type="entry name" value="GLYCOSYLTRANSFERASE"/>
    <property type="match status" value="1"/>
</dbReference>
<dbReference type="KEGG" id="ngr:NAEGRDRAFT_74092"/>
<dbReference type="InterPro" id="IPR049625">
    <property type="entry name" value="Glyco_transf_61_cat"/>
</dbReference>
<evidence type="ECO:0000256" key="5">
    <source>
        <dbReference type="ARBA" id="ARBA00022824"/>
    </source>
</evidence>
<organism evidence="13">
    <name type="scientific">Naegleria gruberi</name>
    <name type="common">Amoeba</name>
    <dbReference type="NCBI Taxonomy" id="5762"/>
    <lineage>
        <taxon>Eukaryota</taxon>
        <taxon>Discoba</taxon>
        <taxon>Heterolobosea</taxon>
        <taxon>Tetramitia</taxon>
        <taxon>Eutetramitia</taxon>
        <taxon>Vahlkampfiidae</taxon>
        <taxon>Naegleria</taxon>
    </lineage>
</organism>
<evidence type="ECO:0000259" key="11">
    <source>
        <dbReference type="Pfam" id="PF04577"/>
    </source>
</evidence>
<evidence type="ECO:0000256" key="2">
    <source>
        <dbReference type="ARBA" id="ARBA00022676"/>
    </source>
</evidence>
<evidence type="ECO:0000256" key="3">
    <source>
        <dbReference type="ARBA" id="ARBA00022679"/>
    </source>
</evidence>
<accession>D2VYE5</accession>
<feature type="domain" description="Glycosyltransferase 61 catalytic" evidence="11">
    <location>
        <begin position="134"/>
        <end position="346"/>
    </location>
</feature>
<evidence type="ECO:0000256" key="4">
    <source>
        <dbReference type="ARBA" id="ARBA00022729"/>
    </source>
</evidence>
<name>D2VYE5_NAEGR</name>
<keyword evidence="6" id="KW-0325">Glycoprotein</keyword>
<protein>
    <recommendedName>
        <fullName evidence="7">EGF domain-specific O-linked N-acetylglucosamine transferase</fullName>
        <ecNumber evidence="1">2.4.1.255</ecNumber>
    </recommendedName>
    <alternativeName>
        <fullName evidence="8">Extracellular O-linked N-acetylglucosamine transferase</fullName>
    </alternativeName>
</protein>
<keyword evidence="2" id="KW-0328">Glycosyltransferase</keyword>
<comment type="catalytic activity">
    <reaction evidence="10">
        <text>L-threonyl-[protein] + UDP-N-acetyl-alpha-D-glucosamine = 3-O-(N-acetyl-beta-D-glucosaminyl)-L-threonyl-[protein] + UDP + H(+)</text>
        <dbReference type="Rhea" id="RHEA:48908"/>
        <dbReference type="Rhea" id="RHEA-COMP:11060"/>
        <dbReference type="Rhea" id="RHEA-COMP:12252"/>
        <dbReference type="ChEBI" id="CHEBI:15378"/>
        <dbReference type="ChEBI" id="CHEBI:30013"/>
        <dbReference type="ChEBI" id="CHEBI:57705"/>
        <dbReference type="ChEBI" id="CHEBI:58223"/>
        <dbReference type="ChEBI" id="CHEBI:90840"/>
        <dbReference type="EC" id="2.4.1.255"/>
    </reaction>
</comment>
<dbReference type="OMA" id="CERKESH"/>
<keyword evidence="3" id="KW-0808">Transferase</keyword>
<evidence type="ECO:0000256" key="9">
    <source>
        <dbReference type="ARBA" id="ARBA00048317"/>
    </source>
</evidence>
<dbReference type="AlphaFoldDB" id="D2VYE5"/>
<evidence type="ECO:0000313" key="12">
    <source>
        <dbReference type="EMBL" id="EFC38195.1"/>
    </source>
</evidence>
<evidence type="ECO:0000256" key="8">
    <source>
        <dbReference type="ARBA" id="ARBA00042574"/>
    </source>
</evidence>
<dbReference type="GO" id="GO:0097363">
    <property type="term" value="F:protein O-acetylglucosaminyltransferase activity"/>
    <property type="evidence" value="ECO:0007669"/>
    <property type="project" value="UniProtKB-EC"/>
</dbReference>
<dbReference type="Pfam" id="PF04577">
    <property type="entry name" value="Glyco_transf_61"/>
    <property type="match status" value="1"/>
</dbReference>
<dbReference type="EC" id="2.4.1.255" evidence="1"/>
<dbReference type="OrthoDB" id="529273at2759"/>
<dbReference type="InParanoid" id="D2VYE5"/>